<evidence type="ECO:0000256" key="4">
    <source>
        <dbReference type="ARBA" id="ARBA00023143"/>
    </source>
</evidence>
<dbReference type="NCBIfam" id="TIGR01396">
    <property type="entry name" value="FlgB"/>
    <property type="match status" value="1"/>
</dbReference>
<dbReference type="InterPro" id="IPR006300">
    <property type="entry name" value="FlgB"/>
</dbReference>
<name>A0A518CIR3_9PLAN</name>
<evidence type="ECO:0000256" key="6">
    <source>
        <dbReference type="PIRNR" id="PIRNR002889"/>
    </source>
</evidence>
<reference evidence="7 8" key="1">
    <citation type="submission" date="2019-02" db="EMBL/GenBank/DDBJ databases">
        <title>Deep-cultivation of Planctomycetes and their phenomic and genomic characterization uncovers novel biology.</title>
        <authorList>
            <person name="Wiegand S."/>
            <person name="Jogler M."/>
            <person name="Boedeker C."/>
            <person name="Pinto D."/>
            <person name="Vollmers J."/>
            <person name="Rivas-Marin E."/>
            <person name="Kohn T."/>
            <person name="Peeters S.H."/>
            <person name="Heuer A."/>
            <person name="Rast P."/>
            <person name="Oberbeckmann S."/>
            <person name="Bunk B."/>
            <person name="Jeske O."/>
            <person name="Meyerdierks A."/>
            <person name="Storesund J.E."/>
            <person name="Kallscheuer N."/>
            <person name="Luecker S."/>
            <person name="Lage O.M."/>
            <person name="Pohl T."/>
            <person name="Merkel B.J."/>
            <person name="Hornburger P."/>
            <person name="Mueller R.-W."/>
            <person name="Bruemmer F."/>
            <person name="Labrenz M."/>
            <person name="Spormann A.M."/>
            <person name="Op den Camp H."/>
            <person name="Overmann J."/>
            <person name="Amann R."/>
            <person name="Jetten M.S.M."/>
            <person name="Mascher T."/>
            <person name="Medema M.H."/>
            <person name="Devos D.P."/>
            <person name="Kaster A.-K."/>
            <person name="Ovreas L."/>
            <person name="Rohde M."/>
            <person name="Galperin M.Y."/>
            <person name="Jogler C."/>
        </authorList>
    </citation>
    <scope>NUCLEOTIDE SEQUENCE [LARGE SCALE GENOMIC DNA]</scope>
    <source>
        <strain evidence="7 8">Pla110</strain>
    </source>
</reference>
<keyword evidence="7" id="KW-0969">Cilium</keyword>
<protein>
    <recommendedName>
        <fullName evidence="3 6">Flagellar basal body rod protein FlgB</fullName>
    </recommendedName>
</protein>
<evidence type="ECO:0000256" key="1">
    <source>
        <dbReference type="ARBA" id="ARBA00004117"/>
    </source>
</evidence>
<comment type="subunit">
    <text evidence="6">The basal body constitutes a major portion of the flagellar organelle and consists of a number of rings mounted on a central rod.</text>
</comment>
<dbReference type="EMBL" id="CP036281">
    <property type="protein sequence ID" value="QDU79110.1"/>
    <property type="molecule type" value="Genomic_DNA"/>
</dbReference>
<accession>A0A518CIR3</accession>
<proteinExistence type="inferred from homology"/>
<comment type="function">
    <text evidence="5 6">Structural component of flagellum, the bacterial motility apparatus. Part of the rod structure of flagellar basal body.</text>
</comment>
<gene>
    <name evidence="7" type="ORF">Pla110_08150</name>
</gene>
<keyword evidence="4 6" id="KW-0975">Bacterial flagellum</keyword>
<evidence type="ECO:0000313" key="8">
    <source>
        <dbReference type="Proteomes" id="UP000317178"/>
    </source>
</evidence>
<keyword evidence="7" id="KW-0282">Flagellum</keyword>
<sequence>MMHSLFDQTTIPLLEKVAQFGQRRHEVLAGNLANVDTPDYRPRDLPVDDFKQALQQAVTQRQLNETGGNSAADYYAIRTSPQTKFTEELFQAVEADPENVTFHDNNNRSVETEVAKMTKNMMMQNYAVQLMTAQFNLMQSVISGRA</sequence>
<comment type="similarity">
    <text evidence="2 6">Belongs to the flagella basal body rod proteins family.</text>
</comment>
<evidence type="ECO:0000256" key="5">
    <source>
        <dbReference type="ARBA" id="ARBA00024934"/>
    </source>
</evidence>
<dbReference type="AlphaFoldDB" id="A0A518CIR3"/>
<comment type="subcellular location">
    <subcellularLocation>
        <location evidence="1 6">Bacterial flagellum basal body</location>
    </subcellularLocation>
</comment>
<dbReference type="GO" id="GO:0071973">
    <property type="term" value="P:bacterial-type flagellum-dependent cell motility"/>
    <property type="evidence" value="ECO:0007669"/>
    <property type="project" value="InterPro"/>
</dbReference>
<organism evidence="7 8">
    <name type="scientific">Polystyrenella longa</name>
    <dbReference type="NCBI Taxonomy" id="2528007"/>
    <lineage>
        <taxon>Bacteria</taxon>
        <taxon>Pseudomonadati</taxon>
        <taxon>Planctomycetota</taxon>
        <taxon>Planctomycetia</taxon>
        <taxon>Planctomycetales</taxon>
        <taxon>Planctomycetaceae</taxon>
        <taxon>Polystyrenella</taxon>
    </lineage>
</organism>
<dbReference type="Proteomes" id="UP000317178">
    <property type="component" value="Chromosome"/>
</dbReference>
<dbReference type="OrthoDB" id="9792068at2"/>
<dbReference type="KEGG" id="plon:Pla110_08150"/>
<evidence type="ECO:0000256" key="2">
    <source>
        <dbReference type="ARBA" id="ARBA00009677"/>
    </source>
</evidence>
<dbReference type="PIRSF" id="PIRSF002889">
    <property type="entry name" value="Rod_FlgB"/>
    <property type="match status" value="1"/>
</dbReference>
<dbReference type="RefSeq" id="WP_144993454.1">
    <property type="nucleotide sequence ID" value="NZ_CP036281.1"/>
</dbReference>
<evidence type="ECO:0000313" key="7">
    <source>
        <dbReference type="EMBL" id="QDU79110.1"/>
    </source>
</evidence>
<evidence type="ECO:0000256" key="3">
    <source>
        <dbReference type="ARBA" id="ARBA00014376"/>
    </source>
</evidence>
<keyword evidence="8" id="KW-1185">Reference proteome</keyword>
<dbReference type="GO" id="GO:0030694">
    <property type="term" value="C:bacterial-type flagellum basal body, rod"/>
    <property type="evidence" value="ECO:0007669"/>
    <property type="project" value="InterPro"/>
</dbReference>
<keyword evidence="7" id="KW-0966">Cell projection</keyword>